<dbReference type="Proteomes" id="UP000006512">
    <property type="component" value="Unassembled WGS sequence"/>
</dbReference>
<reference evidence="4" key="1">
    <citation type="submission" date="2011-03" db="EMBL/GenBank/DDBJ databases">
        <title>Draft genome sequence of Brevundimonas diminuta.</title>
        <authorList>
            <person name="Brown P.J.B."/>
            <person name="Buechlein A."/>
            <person name="Hemmerich C."/>
            <person name="Brun Y.V."/>
        </authorList>
    </citation>
    <scope>NUCLEOTIDE SEQUENCE [LARGE SCALE GENOMIC DNA]</scope>
    <source>
        <strain evidence="4">C19</strain>
    </source>
</reference>
<dbReference type="Pfam" id="PF01471">
    <property type="entry name" value="PG_binding_1"/>
    <property type="match status" value="1"/>
</dbReference>
<dbReference type="InterPro" id="IPR036365">
    <property type="entry name" value="PGBD-like_sf"/>
</dbReference>
<evidence type="ECO:0000313" key="4">
    <source>
        <dbReference type="Proteomes" id="UP000006512"/>
    </source>
</evidence>
<organism evidence="3 4">
    <name type="scientific">Asticcacaulis biprosthecium C19</name>
    <dbReference type="NCBI Taxonomy" id="715226"/>
    <lineage>
        <taxon>Bacteria</taxon>
        <taxon>Pseudomonadati</taxon>
        <taxon>Pseudomonadota</taxon>
        <taxon>Alphaproteobacteria</taxon>
        <taxon>Caulobacterales</taxon>
        <taxon>Caulobacteraceae</taxon>
        <taxon>Asticcacaulis</taxon>
    </lineage>
</organism>
<dbReference type="eggNOG" id="COG3409">
    <property type="taxonomic scope" value="Bacteria"/>
</dbReference>
<dbReference type="InterPro" id="IPR036366">
    <property type="entry name" value="PGBDSf"/>
</dbReference>
<dbReference type="AlphaFoldDB" id="F4QSN4"/>
<dbReference type="Gene3D" id="1.10.101.10">
    <property type="entry name" value="PGBD-like superfamily/PGBD"/>
    <property type="match status" value="1"/>
</dbReference>
<accession>F4QSN4</accession>
<sequence>MFVVSKLFLNSGAAIIALSALALAGSASAYGSKPAVKPVSTGFTESSHRVADQTVALVQSGSPGPAIPNGEVLAFDGSEGSAAWQSVPEELRKYARPGQCFARLLVAPEFETYKDRVLVAEARTETRTIPEVSEWRVRDVMVTPEKVMRRVMPGTTRQVMETEVVTPAGFRDEVIPARYETRVERVMVQPERQVWVEKAGIPTGAALVTPVTHEAVRYRADGTLSWPGKNPIIVPADNATAQYLQQGSAQTVLCLEILPAVFEDRKVQVLVQPEQVRRIEIPAVTRKVKRTVVDTPQREEEYVVPAVYKKEKVKEVVTPARTETIEIPAVYRDEVRNRVTEGAQPVWREVLCDKNASPALVSDIQRELNKRGYNAGPVDGKLGSGTVSAMQKFQADQGLPQGQMSVESVRALGIKL</sequence>
<feature type="chain" id="PRO_5003321088" evidence="1">
    <location>
        <begin position="30"/>
        <end position="416"/>
    </location>
</feature>
<evidence type="ECO:0000259" key="2">
    <source>
        <dbReference type="Pfam" id="PF01471"/>
    </source>
</evidence>
<proteinExistence type="predicted"/>
<dbReference type="EMBL" id="GL883080">
    <property type="protein sequence ID" value="EGF89754.1"/>
    <property type="molecule type" value="Genomic_DNA"/>
</dbReference>
<dbReference type="HOGENOM" id="CLU_040279_0_0_5"/>
<evidence type="ECO:0000256" key="1">
    <source>
        <dbReference type="SAM" id="SignalP"/>
    </source>
</evidence>
<feature type="signal peptide" evidence="1">
    <location>
        <begin position="1"/>
        <end position="29"/>
    </location>
</feature>
<evidence type="ECO:0000313" key="3">
    <source>
        <dbReference type="EMBL" id="EGF89754.1"/>
    </source>
</evidence>
<protein>
    <submittedName>
        <fullName evidence="3">Putative peptidoglycan binding domain protein</fullName>
    </submittedName>
</protein>
<name>F4QSN4_9CAUL</name>
<gene>
    <name evidence="3" type="ORF">ABI_41770</name>
</gene>
<dbReference type="SUPFAM" id="SSF47090">
    <property type="entry name" value="PGBD-like"/>
    <property type="match status" value="1"/>
</dbReference>
<keyword evidence="4" id="KW-1185">Reference proteome</keyword>
<dbReference type="InterPro" id="IPR002477">
    <property type="entry name" value="Peptidoglycan-bd-like"/>
</dbReference>
<keyword evidence="1" id="KW-0732">Signal</keyword>
<dbReference type="STRING" id="715226.ABI_41770"/>
<feature type="domain" description="Peptidoglycan binding-like" evidence="2">
    <location>
        <begin position="360"/>
        <end position="401"/>
    </location>
</feature>